<dbReference type="CDD" id="cd14866">
    <property type="entry name" value="Fe-ADH-like"/>
    <property type="match status" value="1"/>
</dbReference>
<dbReference type="Pfam" id="PF25137">
    <property type="entry name" value="ADH_Fe_C"/>
    <property type="match status" value="1"/>
</dbReference>
<dbReference type="EMBL" id="PHNJ01000001">
    <property type="protein sequence ID" value="TYL40511.1"/>
    <property type="molecule type" value="Genomic_DNA"/>
</dbReference>
<keyword evidence="5" id="KW-1185">Reference proteome</keyword>
<name>A0A8J8Q4P6_9EURY</name>
<feature type="domain" description="Alcohol dehydrogenase iron-type/glycerol dehydrogenase GldA" evidence="2">
    <location>
        <begin position="19"/>
        <end position="198"/>
    </location>
</feature>
<sequence>MSTSDSSDRLASFRFEYHPGTIRFGADCVGDLETELERLGLERALVVCGSTVGSTPEVIDRVTDGLGDRLAGVFDETTPDKRLGTAFDGLDRLEEEAADVVVSLGGGSSLDVAKVVSVLAASDRSRMQVAEEFAETGTITVPDEGLMPIVAIPTTLAGADLSMGAGITAAPDSGLVDDELGGGVSDPGLMPAAAFYDPELVATTPESVLAGSAMNGFDKGIETIYAANATPVTDATARHGLEKLEDGFRAFGRGDRDREVFETLLEGVVLVQYGISRPDESTLSIVHAFGHGLRDAYDLQQGVAHAVVVPHVLRYLFEQEDVDARAGVLANALGVSEAADHGAAVVDRVAELRDDLGLPFRLRDLEPVEDDEFADVAEAILADGFMANAPPGLDPTVEEIEGVLEEAW</sequence>
<dbReference type="RefSeq" id="WP_148856305.1">
    <property type="nucleotide sequence ID" value="NZ_PHNJ01000001.1"/>
</dbReference>
<dbReference type="GO" id="GO:0046872">
    <property type="term" value="F:metal ion binding"/>
    <property type="evidence" value="ECO:0007669"/>
    <property type="project" value="InterPro"/>
</dbReference>
<keyword evidence="1" id="KW-0560">Oxidoreductase</keyword>
<accession>A0A8J8Q4P6</accession>
<proteinExistence type="predicted"/>
<feature type="domain" description="Fe-containing alcohol dehydrogenase-like C-terminal" evidence="3">
    <location>
        <begin position="212"/>
        <end position="407"/>
    </location>
</feature>
<protein>
    <submittedName>
        <fullName evidence="4">Alcohol dehydrogenase</fullName>
    </submittedName>
</protein>
<gene>
    <name evidence="4" type="ORF">CV102_02785</name>
</gene>
<dbReference type="Gene3D" id="3.40.50.1970">
    <property type="match status" value="1"/>
</dbReference>
<evidence type="ECO:0000259" key="3">
    <source>
        <dbReference type="Pfam" id="PF25137"/>
    </source>
</evidence>
<dbReference type="PANTHER" id="PTHR11496">
    <property type="entry name" value="ALCOHOL DEHYDROGENASE"/>
    <property type="match status" value="1"/>
</dbReference>
<dbReference type="PANTHER" id="PTHR11496:SF83">
    <property type="entry name" value="HYDROXYACID-OXOACID TRANSHYDROGENASE, MITOCHONDRIAL"/>
    <property type="match status" value="1"/>
</dbReference>
<evidence type="ECO:0000259" key="2">
    <source>
        <dbReference type="Pfam" id="PF00465"/>
    </source>
</evidence>
<evidence type="ECO:0000313" key="5">
    <source>
        <dbReference type="Proteomes" id="UP000766904"/>
    </source>
</evidence>
<dbReference type="InterPro" id="IPR039697">
    <property type="entry name" value="Alcohol_dehydrogenase_Fe"/>
</dbReference>
<dbReference type="Proteomes" id="UP000766904">
    <property type="component" value="Unassembled WGS sequence"/>
</dbReference>
<organism evidence="4 5">
    <name type="scientific">Natronococcus pandeyae</name>
    <dbReference type="NCBI Taxonomy" id="2055836"/>
    <lineage>
        <taxon>Archaea</taxon>
        <taxon>Methanobacteriati</taxon>
        <taxon>Methanobacteriota</taxon>
        <taxon>Stenosarchaea group</taxon>
        <taxon>Halobacteria</taxon>
        <taxon>Halobacteriales</taxon>
        <taxon>Natrialbaceae</taxon>
        <taxon>Natronococcus</taxon>
    </lineage>
</organism>
<dbReference type="Gene3D" id="1.20.1090.10">
    <property type="entry name" value="Dehydroquinate synthase-like - alpha domain"/>
    <property type="match status" value="1"/>
</dbReference>
<dbReference type="SUPFAM" id="SSF56796">
    <property type="entry name" value="Dehydroquinate synthase-like"/>
    <property type="match status" value="1"/>
</dbReference>
<dbReference type="InterPro" id="IPR001670">
    <property type="entry name" value="ADH_Fe/GldA"/>
</dbReference>
<evidence type="ECO:0000256" key="1">
    <source>
        <dbReference type="ARBA" id="ARBA00023002"/>
    </source>
</evidence>
<dbReference type="InterPro" id="IPR056798">
    <property type="entry name" value="ADH_Fe_C"/>
</dbReference>
<evidence type="ECO:0000313" key="4">
    <source>
        <dbReference type="EMBL" id="TYL40511.1"/>
    </source>
</evidence>
<reference evidence="4" key="1">
    <citation type="submission" date="2017-11" db="EMBL/GenBank/DDBJ databases">
        <authorList>
            <person name="Kajale S.C."/>
            <person name="Sharma A."/>
        </authorList>
    </citation>
    <scope>NUCLEOTIDE SEQUENCE</scope>
    <source>
        <strain evidence="4">LS1_42</strain>
    </source>
</reference>
<dbReference type="OrthoDB" id="57329at2157"/>
<comment type="caution">
    <text evidence="4">The sequence shown here is derived from an EMBL/GenBank/DDBJ whole genome shotgun (WGS) entry which is preliminary data.</text>
</comment>
<dbReference type="AlphaFoldDB" id="A0A8J8Q4P6"/>
<dbReference type="Pfam" id="PF00465">
    <property type="entry name" value="Fe-ADH"/>
    <property type="match status" value="1"/>
</dbReference>
<dbReference type="GO" id="GO:0004022">
    <property type="term" value="F:alcohol dehydrogenase (NAD+) activity"/>
    <property type="evidence" value="ECO:0007669"/>
    <property type="project" value="TreeGrafter"/>
</dbReference>